<keyword evidence="2" id="KW-1185">Reference proteome</keyword>
<protein>
    <submittedName>
        <fullName evidence="1">Uncharacterized protein</fullName>
    </submittedName>
</protein>
<dbReference type="EMBL" id="CP003273">
    <property type="protein sequence ID" value="AGL00016.1"/>
    <property type="molecule type" value="Genomic_DNA"/>
</dbReference>
<evidence type="ECO:0000313" key="1">
    <source>
        <dbReference type="EMBL" id="AGL00016.1"/>
    </source>
</evidence>
<evidence type="ECO:0000313" key="2">
    <source>
        <dbReference type="Proteomes" id="UP000013520"/>
    </source>
</evidence>
<sequence length="250" mass="28156">MPALLLIIIMTGCSGIIDNQALKNNSASHQKEEISDHSIFENNELSIGFNNVKIICENNHLKDGSTCKQPALLIDNERYPLPTEYSEGATLRLGDFNHDNNVDLFIVNDLGGGTNAYGTEGYLYSFDNNVPNEIFASNYENPIDYIGQNISFEINKYNKDNYNFVVKKKDKVIGTTNISQEKLYTDEIPSKDDVGYGNILVYNVSYGKIVARVGLSLFITNYAGDLTLTYDYIDNKFKIIDVQYDYKGNE</sequence>
<gene>
    <name evidence="1" type="ORF">Desgi_0440</name>
</gene>
<proteinExistence type="predicted"/>
<organism evidence="1 2">
    <name type="scientific">Desulfoscipio gibsoniae DSM 7213</name>
    <dbReference type="NCBI Taxonomy" id="767817"/>
    <lineage>
        <taxon>Bacteria</taxon>
        <taxon>Bacillati</taxon>
        <taxon>Bacillota</taxon>
        <taxon>Clostridia</taxon>
        <taxon>Eubacteriales</taxon>
        <taxon>Desulfallaceae</taxon>
        <taxon>Desulfoscipio</taxon>
    </lineage>
</organism>
<dbReference type="Proteomes" id="UP000013520">
    <property type="component" value="Chromosome"/>
</dbReference>
<reference evidence="1 2" key="1">
    <citation type="submission" date="2012-01" db="EMBL/GenBank/DDBJ databases">
        <title>Complete sequence of Desulfotomaculum gibsoniae DSM 7213.</title>
        <authorList>
            <consortium name="US DOE Joint Genome Institute"/>
            <person name="Lucas S."/>
            <person name="Han J."/>
            <person name="Lapidus A."/>
            <person name="Cheng J.-F."/>
            <person name="Goodwin L."/>
            <person name="Pitluck S."/>
            <person name="Peters L."/>
            <person name="Ovchinnikova G."/>
            <person name="Teshima H."/>
            <person name="Detter J.C."/>
            <person name="Han C."/>
            <person name="Tapia R."/>
            <person name="Land M."/>
            <person name="Hauser L."/>
            <person name="Kyrpides N."/>
            <person name="Ivanova N."/>
            <person name="Pagani I."/>
            <person name="Parshina S."/>
            <person name="Plugge C."/>
            <person name="Muyzer G."/>
            <person name="Kuever J."/>
            <person name="Ivanova A."/>
            <person name="Nazina T."/>
            <person name="Klenk H.-P."/>
            <person name="Brambilla E."/>
            <person name="Spring S."/>
            <person name="Stams A.F."/>
            <person name="Woyke T."/>
        </authorList>
    </citation>
    <scope>NUCLEOTIDE SEQUENCE [LARGE SCALE GENOMIC DNA]</scope>
    <source>
        <strain evidence="1 2">DSM 7213</strain>
    </source>
</reference>
<accession>R4KK81</accession>
<dbReference type="KEGG" id="dgi:Desgi_0440"/>
<name>R4KK81_9FIRM</name>
<dbReference type="AlphaFoldDB" id="R4KK81"/>
<dbReference type="HOGENOM" id="CLU_1110026_0_0_9"/>